<feature type="compositionally biased region" description="Basic and acidic residues" evidence="2">
    <location>
        <begin position="97"/>
        <end position="117"/>
    </location>
</feature>
<dbReference type="EMBL" id="MU839828">
    <property type="protein sequence ID" value="KAK1759625.1"/>
    <property type="molecule type" value="Genomic_DNA"/>
</dbReference>
<dbReference type="Proteomes" id="UP001239445">
    <property type="component" value="Unassembled WGS sequence"/>
</dbReference>
<feature type="region of interest" description="Disordered" evidence="2">
    <location>
        <begin position="53"/>
        <end position="117"/>
    </location>
</feature>
<dbReference type="SUPFAM" id="SSF47459">
    <property type="entry name" value="HLH, helix-loop-helix DNA-binding domain"/>
    <property type="match status" value="1"/>
</dbReference>
<dbReference type="PANTHER" id="PTHR47336">
    <property type="entry name" value="TRANSCRIPTION FACTOR HMS1-RELATED"/>
    <property type="match status" value="1"/>
</dbReference>
<organism evidence="4 5">
    <name type="scientific">Echria macrotheca</name>
    <dbReference type="NCBI Taxonomy" id="438768"/>
    <lineage>
        <taxon>Eukaryota</taxon>
        <taxon>Fungi</taxon>
        <taxon>Dikarya</taxon>
        <taxon>Ascomycota</taxon>
        <taxon>Pezizomycotina</taxon>
        <taxon>Sordariomycetes</taxon>
        <taxon>Sordariomycetidae</taxon>
        <taxon>Sordariales</taxon>
        <taxon>Schizotheciaceae</taxon>
        <taxon>Echria</taxon>
    </lineage>
</organism>
<evidence type="ECO:0000313" key="5">
    <source>
        <dbReference type="Proteomes" id="UP001239445"/>
    </source>
</evidence>
<evidence type="ECO:0000259" key="3">
    <source>
        <dbReference type="PROSITE" id="PS50888"/>
    </source>
</evidence>
<dbReference type="SMART" id="SM00353">
    <property type="entry name" value="HLH"/>
    <property type="match status" value="1"/>
</dbReference>
<keyword evidence="5" id="KW-1185">Reference proteome</keyword>
<evidence type="ECO:0000313" key="4">
    <source>
        <dbReference type="EMBL" id="KAK1759625.1"/>
    </source>
</evidence>
<dbReference type="AlphaFoldDB" id="A0AAJ0BKI0"/>
<dbReference type="InterPro" id="IPR052099">
    <property type="entry name" value="Regulatory_TF_Diverse"/>
</dbReference>
<dbReference type="GO" id="GO:0046983">
    <property type="term" value="F:protein dimerization activity"/>
    <property type="evidence" value="ECO:0007669"/>
    <property type="project" value="InterPro"/>
</dbReference>
<sequence length="222" mass="24259">MDSLIGLNNAALNEAEQMRLIAIAMNPGPSMGGLGSNVNLNFGGYNPGFNGVFGGQGGLEDSFDRGPNPVSPPRGSSSQSRPPPYPMPPRKQSSVSDKGKEKPKAGDRTAHNDIERKYRTNLKDKIAELRDAVPALHTIAEDGEGDDASQPSRGAKVSKGTVLTKATEYIHYLEKRNKQIMQEHRKLSQRLQAFEQLLSASARPTYQMPSYSRTLFDPRGFC</sequence>
<comment type="caution">
    <text evidence="4">The sequence shown here is derived from an EMBL/GenBank/DDBJ whole genome shotgun (WGS) entry which is preliminary data.</text>
</comment>
<gene>
    <name evidence="4" type="ORF">QBC47DRAFT_372599</name>
</gene>
<reference evidence="4" key="1">
    <citation type="submission" date="2023-06" db="EMBL/GenBank/DDBJ databases">
        <title>Genome-scale phylogeny and comparative genomics of the fungal order Sordariales.</title>
        <authorList>
            <consortium name="Lawrence Berkeley National Laboratory"/>
            <person name="Hensen N."/>
            <person name="Bonometti L."/>
            <person name="Westerberg I."/>
            <person name="Brannstrom I.O."/>
            <person name="Guillou S."/>
            <person name="Cros-Aarteil S."/>
            <person name="Calhoun S."/>
            <person name="Haridas S."/>
            <person name="Kuo A."/>
            <person name="Mondo S."/>
            <person name="Pangilinan J."/>
            <person name="Riley R."/>
            <person name="Labutti K."/>
            <person name="Andreopoulos B."/>
            <person name="Lipzen A."/>
            <person name="Chen C."/>
            <person name="Yanf M."/>
            <person name="Daum C."/>
            <person name="Ng V."/>
            <person name="Clum A."/>
            <person name="Steindorff A."/>
            <person name="Ohm R."/>
            <person name="Martin F."/>
            <person name="Silar P."/>
            <person name="Natvig D."/>
            <person name="Lalanne C."/>
            <person name="Gautier V."/>
            <person name="Ament-Velasquez S.L."/>
            <person name="Kruys A."/>
            <person name="Hutchinson M.I."/>
            <person name="Powell A.J."/>
            <person name="Barry K."/>
            <person name="Miller A.N."/>
            <person name="Grigoriev I.V."/>
            <person name="Debuchy R."/>
            <person name="Gladieux P."/>
            <person name="Thoren M.H."/>
            <person name="Johannesson H."/>
        </authorList>
    </citation>
    <scope>NUCLEOTIDE SEQUENCE</scope>
    <source>
        <strain evidence="4">PSN4</strain>
    </source>
</reference>
<feature type="domain" description="BHLH" evidence="3">
    <location>
        <begin position="106"/>
        <end position="173"/>
    </location>
</feature>
<dbReference type="PANTHER" id="PTHR47336:SF2">
    <property type="entry name" value="TRANSCRIPTION FACTOR HMS1-RELATED"/>
    <property type="match status" value="1"/>
</dbReference>
<protein>
    <recommendedName>
        <fullName evidence="3">BHLH domain-containing protein</fullName>
    </recommendedName>
</protein>
<accession>A0AAJ0BKI0</accession>
<dbReference type="PROSITE" id="PS50888">
    <property type="entry name" value="BHLH"/>
    <property type="match status" value="1"/>
</dbReference>
<evidence type="ECO:0000256" key="2">
    <source>
        <dbReference type="SAM" id="MobiDB-lite"/>
    </source>
</evidence>
<name>A0AAJ0BKI0_9PEZI</name>
<proteinExistence type="predicted"/>
<dbReference type="InterPro" id="IPR011598">
    <property type="entry name" value="bHLH_dom"/>
</dbReference>
<evidence type="ECO:0000256" key="1">
    <source>
        <dbReference type="SAM" id="Coils"/>
    </source>
</evidence>
<dbReference type="Gene3D" id="4.10.280.10">
    <property type="entry name" value="Helix-loop-helix DNA-binding domain"/>
    <property type="match status" value="1"/>
</dbReference>
<keyword evidence="1" id="KW-0175">Coiled coil</keyword>
<dbReference type="Pfam" id="PF00010">
    <property type="entry name" value="HLH"/>
    <property type="match status" value="1"/>
</dbReference>
<feature type="coiled-coil region" evidence="1">
    <location>
        <begin position="170"/>
        <end position="197"/>
    </location>
</feature>
<dbReference type="InterPro" id="IPR036638">
    <property type="entry name" value="HLH_DNA-bd_sf"/>
</dbReference>